<evidence type="ECO:0000313" key="1">
    <source>
        <dbReference type="EMBL" id="TWU59622.1"/>
    </source>
</evidence>
<evidence type="ECO:0000313" key="2">
    <source>
        <dbReference type="Proteomes" id="UP000316476"/>
    </source>
</evidence>
<dbReference type="OrthoDB" id="3078743at2"/>
<organism evidence="1 2">
    <name type="scientific">Crateriforma conspicua</name>
    <dbReference type="NCBI Taxonomy" id="2527996"/>
    <lineage>
        <taxon>Bacteria</taxon>
        <taxon>Pseudomonadati</taxon>
        <taxon>Planctomycetota</taxon>
        <taxon>Planctomycetia</taxon>
        <taxon>Planctomycetales</taxon>
        <taxon>Planctomycetaceae</taxon>
        <taxon>Crateriforma</taxon>
    </lineage>
</organism>
<gene>
    <name evidence="1" type="ORF">V7x_55320</name>
</gene>
<protein>
    <submittedName>
        <fullName evidence="1">Uncharacterized protein</fullName>
    </submittedName>
</protein>
<accession>A0A5C6FFT3</accession>
<dbReference type="EMBL" id="SJPZ01000005">
    <property type="protein sequence ID" value="TWU59622.1"/>
    <property type="molecule type" value="Genomic_DNA"/>
</dbReference>
<dbReference type="Proteomes" id="UP000316476">
    <property type="component" value="Unassembled WGS sequence"/>
</dbReference>
<reference evidence="1 2" key="1">
    <citation type="submission" date="2019-02" db="EMBL/GenBank/DDBJ databases">
        <title>Deep-cultivation of Planctomycetes and their phenomic and genomic characterization uncovers novel biology.</title>
        <authorList>
            <person name="Wiegand S."/>
            <person name="Jogler M."/>
            <person name="Boedeker C."/>
            <person name="Pinto D."/>
            <person name="Vollmers J."/>
            <person name="Rivas-Marin E."/>
            <person name="Kohn T."/>
            <person name="Peeters S.H."/>
            <person name="Heuer A."/>
            <person name="Rast P."/>
            <person name="Oberbeckmann S."/>
            <person name="Bunk B."/>
            <person name="Jeske O."/>
            <person name="Meyerdierks A."/>
            <person name="Storesund J.E."/>
            <person name="Kallscheuer N."/>
            <person name="Luecker S."/>
            <person name="Lage O.M."/>
            <person name="Pohl T."/>
            <person name="Merkel B.J."/>
            <person name="Hornburger P."/>
            <person name="Mueller R.-W."/>
            <person name="Bruemmer F."/>
            <person name="Labrenz M."/>
            <person name="Spormann A.M."/>
            <person name="Op Den Camp H."/>
            <person name="Overmann J."/>
            <person name="Amann R."/>
            <person name="Jetten M.S.M."/>
            <person name="Mascher T."/>
            <person name="Medema M.H."/>
            <person name="Devos D.P."/>
            <person name="Kaster A.-K."/>
            <person name="Ovreas L."/>
            <person name="Rohde M."/>
            <person name="Galperin M.Y."/>
            <person name="Jogler C."/>
        </authorList>
    </citation>
    <scope>NUCLEOTIDE SEQUENCE [LARGE SCALE GENOMIC DNA]</scope>
    <source>
        <strain evidence="1 2">V7</strain>
    </source>
</reference>
<name>A0A5C6FFT3_9PLAN</name>
<dbReference type="AlphaFoldDB" id="A0A5C6FFT3"/>
<dbReference type="RefSeq" id="WP_146416541.1">
    <property type="nucleotide sequence ID" value="NZ_SJPZ01000005.1"/>
</dbReference>
<comment type="caution">
    <text evidence="1">The sequence shown here is derived from an EMBL/GenBank/DDBJ whole genome shotgun (WGS) entry which is preliminary data.</text>
</comment>
<sequence>MTDNLEYLLECARRGASPGSSGNEKNARRIVEAIMEGVIGLDADATEGIGELAKLIYDRGFQARNEIRVQIGPRPEDVHYLELRDEESGLRYYLEGQPLHAGDLVSVFTKHGWEDARYEWNYNEGSRPVAVLDEERAIRIEDNTPCRQPVV</sequence>
<proteinExistence type="predicted"/>